<feature type="transmembrane region" description="Helical" evidence="1">
    <location>
        <begin position="217"/>
        <end position="241"/>
    </location>
</feature>
<feature type="transmembrane region" description="Helical" evidence="1">
    <location>
        <begin position="253"/>
        <end position="275"/>
    </location>
</feature>
<feature type="transmembrane region" description="Helical" evidence="1">
    <location>
        <begin position="68"/>
        <end position="91"/>
    </location>
</feature>
<dbReference type="InterPro" id="IPR051082">
    <property type="entry name" value="Pentapeptide-BTB/POZ_domain"/>
</dbReference>
<keyword evidence="1" id="KW-0812">Transmembrane</keyword>
<accession>A0A7C3PH84</accession>
<proteinExistence type="predicted"/>
<evidence type="ECO:0000313" key="2">
    <source>
        <dbReference type="EMBL" id="HFM99399.1"/>
    </source>
</evidence>
<keyword evidence="1" id="KW-0472">Membrane</keyword>
<dbReference type="PANTHER" id="PTHR14136:SF17">
    <property type="entry name" value="BTB_POZ DOMAIN-CONTAINING PROTEIN KCTD9"/>
    <property type="match status" value="1"/>
</dbReference>
<dbReference type="Gene3D" id="2.160.20.80">
    <property type="entry name" value="E3 ubiquitin-protein ligase SopA"/>
    <property type="match status" value="2"/>
</dbReference>
<feature type="transmembrane region" description="Helical" evidence="1">
    <location>
        <begin position="185"/>
        <end position="205"/>
    </location>
</feature>
<dbReference type="EMBL" id="DSRU01000241">
    <property type="protein sequence ID" value="HFM99399.1"/>
    <property type="molecule type" value="Genomic_DNA"/>
</dbReference>
<gene>
    <name evidence="2" type="ORF">ENR64_16880</name>
</gene>
<dbReference type="InterPro" id="IPR001646">
    <property type="entry name" value="5peptide_repeat"/>
</dbReference>
<feature type="transmembrane region" description="Helical" evidence="1">
    <location>
        <begin position="103"/>
        <end position="123"/>
    </location>
</feature>
<evidence type="ECO:0000256" key="1">
    <source>
        <dbReference type="SAM" id="Phobius"/>
    </source>
</evidence>
<reference evidence="2" key="1">
    <citation type="journal article" date="2020" name="mSystems">
        <title>Genome- and Community-Level Interaction Insights into Carbon Utilization and Element Cycling Functions of Hydrothermarchaeota in Hydrothermal Sediment.</title>
        <authorList>
            <person name="Zhou Z."/>
            <person name="Liu Y."/>
            <person name="Xu W."/>
            <person name="Pan J."/>
            <person name="Luo Z.H."/>
            <person name="Li M."/>
        </authorList>
    </citation>
    <scope>NUCLEOTIDE SEQUENCE [LARGE SCALE GENOMIC DNA]</scope>
    <source>
        <strain evidence="2">SpSt-418</strain>
    </source>
</reference>
<name>A0A7C3PH84_9CYAN</name>
<dbReference type="SUPFAM" id="SSF141571">
    <property type="entry name" value="Pentapeptide repeat-like"/>
    <property type="match status" value="1"/>
</dbReference>
<protein>
    <recommendedName>
        <fullName evidence="3">Pentapeptide repeat-containing protein</fullName>
    </recommendedName>
</protein>
<feature type="transmembrane region" description="Helical" evidence="1">
    <location>
        <begin position="157"/>
        <end position="178"/>
    </location>
</feature>
<keyword evidence="1" id="KW-1133">Transmembrane helix</keyword>
<dbReference type="Pfam" id="PF00805">
    <property type="entry name" value="Pentapeptide"/>
    <property type="match status" value="3"/>
</dbReference>
<organism evidence="2">
    <name type="scientific">Oscillatoriales cyanobacterium SpSt-418</name>
    <dbReference type="NCBI Taxonomy" id="2282169"/>
    <lineage>
        <taxon>Bacteria</taxon>
        <taxon>Bacillati</taxon>
        <taxon>Cyanobacteriota</taxon>
        <taxon>Cyanophyceae</taxon>
        <taxon>Oscillatoriophycideae</taxon>
        <taxon>Oscillatoriales</taxon>
    </lineage>
</organism>
<sequence length="701" mass="75492">MKATEVLRRYAAGERDFRGADLRGQSFKGRDLSGADLSETDIRGANFTHANLSGANFAKAKAGLQWHWMIGQLILSFGLAALAGILLGYASNLTAFSLLDSKYPSAMGLLLLIFLIVLAVVIIRHGFVVETFGTLAITLSIAFAVTFWLLLTADRVVAGAFALVVIGMVAGMIAIAFATAFAGGLLGAIALPFVGGFAVAVVGVISAKAAFLNLTPMMLALALLLAVVIGLLGVFMAWCALQRNSKYVLLRKLSVAFNAIGGTAFCGATLTHANFSQAALRSTNFNSTRQRQTVLDWVCWQAAKQLDRARVGSSALANLAVCDLLVTGNGYKKSYADANLRACILDGANLEEADLTWADFSCSSVRAANLKNAILREALVLNTDFTGSFFTGACLEDWNMDSYTNLDQVDCQYVYLLRDQKERRPSSGDFAPGEFTKLFQEVISTVDLIFRNGIDWKAFTYSFNKLVLDNEGTELSIQSIENKGDGVVVVRVNAPPDADKGRLHGEFNQTYEAAVKALEAKYQAELKAKDEQITIYRQQSADMLEITRLMANRPINVQAYAEAKSMNNSSDQSRTTNFTGNINATNSVVNLGEISGNVSNTIQQLQQSPQPESVQLAAWLKELQTAIETEPNLPEPDKAEALEQIGTLAKAGENPQDGTLKKLSSTSVKILKGTIASLPDAAKLAEACAKLLPLITKVLGI</sequence>
<comment type="caution">
    <text evidence="2">The sequence shown here is derived from an EMBL/GenBank/DDBJ whole genome shotgun (WGS) entry which is preliminary data.</text>
</comment>
<dbReference type="AlphaFoldDB" id="A0A7C3PH84"/>
<evidence type="ECO:0008006" key="3">
    <source>
        <dbReference type="Google" id="ProtNLM"/>
    </source>
</evidence>
<dbReference type="PANTHER" id="PTHR14136">
    <property type="entry name" value="BTB_POZ DOMAIN-CONTAINING PROTEIN KCTD9"/>
    <property type="match status" value="1"/>
</dbReference>
<feature type="transmembrane region" description="Helical" evidence="1">
    <location>
        <begin position="132"/>
        <end position="151"/>
    </location>
</feature>